<organism evidence="2 3">
    <name type="scientific">Kitasatospora paranensis</name>
    <dbReference type="NCBI Taxonomy" id="258053"/>
    <lineage>
        <taxon>Bacteria</taxon>
        <taxon>Bacillati</taxon>
        <taxon>Actinomycetota</taxon>
        <taxon>Actinomycetes</taxon>
        <taxon>Kitasatosporales</taxon>
        <taxon>Streptomycetaceae</taxon>
        <taxon>Kitasatospora</taxon>
    </lineage>
</organism>
<comment type="caution">
    <text evidence="2">The sequence shown here is derived from an EMBL/GenBank/DDBJ whole genome shotgun (WGS) entry which is preliminary data.</text>
</comment>
<keyword evidence="3" id="KW-1185">Reference proteome</keyword>
<dbReference type="EMBL" id="JBHTAJ010000015">
    <property type="protein sequence ID" value="MFC7180017.1"/>
    <property type="molecule type" value="Genomic_DNA"/>
</dbReference>
<accession>A0ABW2FVI7</accession>
<dbReference type="RefSeq" id="WP_345704085.1">
    <property type="nucleotide sequence ID" value="NZ_BAABKV010000001.1"/>
</dbReference>
<proteinExistence type="predicted"/>
<dbReference type="InterPro" id="IPR046305">
    <property type="entry name" value="DUF6420"/>
</dbReference>
<evidence type="ECO:0000313" key="3">
    <source>
        <dbReference type="Proteomes" id="UP001596435"/>
    </source>
</evidence>
<reference evidence="3" key="1">
    <citation type="journal article" date="2019" name="Int. J. Syst. Evol. Microbiol.">
        <title>The Global Catalogue of Microorganisms (GCM) 10K type strain sequencing project: providing services to taxonomists for standard genome sequencing and annotation.</title>
        <authorList>
            <consortium name="The Broad Institute Genomics Platform"/>
            <consortium name="The Broad Institute Genome Sequencing Center for Infectious Disease"/>
            <person name="Wu L."/>
            <person name="Ma J."/>
        </authorList>
    </citation>
    <scope>NUCLEOTIDE SEQUENCE [LARGE SCALE GENOMIC DNA]</scope>
    <source>
        <strain evidence="3">CGMCC 1.12859</strain>
    </source>
</reference>
<gene>
    <name evidence="2" type="ORF">ACFQMG_10650</name>
</gene>
<evidence type="ECO:0000256" key="1">
    <source>
        <dbReference type="SAM" id="MobiDB-lite"/>
    </source>
</evidence>
<name>A0ABW2FVI7_9ACTN</name>
<dbReference type="Pfam" id="PF19984">
    <property type="entry name" value="DUF6420"/>
    <property type="match status" value="1"/>
</dbReference>
<protein>
    <submittedName>
        <fullName evidence="2">DUF6420 family protein</fullName>
    </submittedName>
</protein>
<feature type="region of interest" description="Disordered" evidence="1">
    <location>
        <begin position="1"/>
        <end position="46"/>
    </location>
</feature>
<sequence>MSRERSVGRRPWNSRPAHRVRRAAAVARERGGSAGGPPVRGHREGRFVTPGGGRLTAVETTGHHWITLDHPGCDAQTTLAKDQASKRLALAAEASCLLAGCTRSARFAPGNVYRSFQFLYGSIDRRAFVRALLTIEVGDHGPVDRLEASAIAAAGPPAAIVDHLDATAAVGVAVRADEAHSVQPGPGGWQALGQAPD</sequence>
<dbReference type="Proteomes" id="UP001596435">
    <property type="component" value="Unassembled WGS sequence"/>
</dbReference>
<evidence type="ECO:0000313" key="2">
    <source>
        <dbReference type="EMBL" id="MFC7180017.1"/>
    </source>
</evidence>